<dbReference type="Proteomes" id="UP001151081">
    <property type="component" value="Unassembled WGS sequence"/>
</dbReference>
<dbReference type="InterPro" id="IPR045078">
    <property type="entry name" value="TST/MPST-like"/>
</dbReference>
<dbReference type="Gene3D" id="3.40.250.10">
    <property type="entry name" value="Rhodanese-like domain"/>
    <property type="match status" value="2"/>
</dbReference>
<organism evidence="4 5">
    <name type="scientific">Polyangium jinanense</name>
    <dbReference type="NCBI Taxonomy" id="2829994"/>
    <lineage>
        <taxon>Bacteria</taxon>
        <taxon>Pseudomonadati</taxon>
        <taxon>Myxococcota</taxon>
        <taxon>Polyangia</taxon>
        <taxon>Polyangiales</taxon>
        <taxon>Polyangiaceae</taxon>
        <taxon>Polyangium</taxon>
    </lineage>
</organism>
<dbReference type="CDD" id="cd01449">
    <property type="entry name" value="TST_Repeat_2"/>
    <property type="match status" value="1"/>
</dbReference>
<evidence type="ECO:0000313" key="4">
    <source>
        <dbReference type="EMBL" id="MDC3981200.1"/>
    </source>
</evidence>
<evidence type="ECO:0000259" key="3">
    <source>
        <dbReference type="PROSITE" id="PS50206"/>
    </source>
</evidence>
<dbReference type="AlphaFoldDB" id="A0A9X4ASJ5"/>
<proteinExistence type="predicted"/>
<dbReference type="InterPro" id="IPR001307">
    <property type="entry name" value="Thiosulphate_STrfase_CS"/>
</dbReference>
<accession>A0A9X4ASJ5</accession>
<dbReference type="PROSITE" id="PS50206">
    <property type="entry name" value="RHODANESE_3"/>
    <property type="match status" value="2"/>
</dbReference>
<keyword evidence="2" id="KW-0677">Repeat</keyword>
<keyword evidence="1" id="KW-0808">Transferase</keyword>
<evidence type="ECO:0000256" key="2">
    <source>
        <dbReference type="ARBA" id="ARBA00022737"/>
    </source>
</evidence>
<dbReference type="SUPFAM" id="SSF52821">
    <property type="entry name" value="Rhodanese/Cell cycle control phosphatase"/>
    <property type="match status" value="2"/>
</dbReference>
<dbReference type="InterPro" id="IPR036873">
    <property type="entry name" value="Rhodanese-like_dom_sf"/>
</dbReference>
<reference evidence="4 5" key="1">
    <citation type="submission" date="2021-04" db="EMBL/GenBank/DDBJ databases">
        <title>Genome analysis of Polyangium sp.</title>
        <authorList>
            <person name="Li Y."/>
            <person name="Wang J."/>
        </authorList>
    </citation>
    <scope>NUCLEOTIDE SEQUENCE [LARGE SCALE GENOMIC DNA]</scope>
    <source>
        <strain evidence="4 5">SDU14</strain>
    </source>
</reference>
<feature type="domain" description="Rhodanese" evidence="3">
    <location>
        <begin position="168"/>
        <end position="281"/>
    </location>
</feature>
<keyword evidence="5" id="KW-1185">Reference proteome</keyword>
<name>A0A9X4ASJ5_9BACT</name>
<dbReference type="CDD" id="cd01448">
    <property type="entry name" value="TST_Repeat_1"/>
    <property type="match status" value="1"/>
</dbReference>
<gene>
    <name evidence="4" type="ORF">KEG57_11870</name>
</gene>
<sequence length="283" mass="29743">MSEGPLVTVDWLAAHATDPRVRVVDVRWYLSGKRGVDAYAAGHIPGASFVDLDAELAGDPARGPGRHPLPEPDKFASLLARLGVTEDSIVVAYDDAGGAIAARMWWLLRYFGHSGGRVLDGGLGGWIASGRALSTDPPHITPTPPLALRPGGAPVVDKADVARLAALGLPAALVLDARARERYEGRSEPIDARAGHVPGARNAPFVENLVSPGGAFLSRDALDARYRTLGALDAKNVVCYCGSGVTACHDLLALAILGREDVALYEGSWSDWARDASLSIETG</sequence>
<protein>
    <submittedName>
        <fullName evidence="4">Sulfurtransferase</fullName>
    </submittedName>
</protein>
<comment type="caution">
    <text evidence="4">The sequence shown here is derived from an EMBL/GenBank/DDBJ whole genome shotgun (WGS) entry which is preliminary data.</text>
</comment>
<dbReference type="SMART" id="SM00450">
    <property type="entry name" value="RHOD"/>
    <property type="match status" value="2"/>
</dbReference>
<dbReference type="GO" id="GO:0004792">
    <property type="term" value="F:thiosulfate-cyanide sulfurtransferase activity"/>
    <property type="evidence" value="ECO:0007669"/>
    <property type="project" value="InterPro"/>
</dbReference>
<dbReference type="PROSITE" id="PS00380">
    <property type="entry name" value="RHODANESE_1"/>
    <property type="match status" value="1"/>
</dbReference>
<evidence type="ECO:0000256" key="1">
    <source>
        <dbReference type="ARBA" id="ARBA00022679"/>
    </source>
</evidence>
<evidence type="ECO:0000313" key="5">
    <source>
        <dbReference type="Proteomes" id="UP001151081"/>
    </source>
</evidence>
<dbReference type="RefSeq" id="WP_272419995.1">
    <property type="nucleotide sequence ID" value="NZ_JAGTJJ010000004.1"/>
</dbReference>
<dbReference type="PANTHER" id="PTHR11364">
    <property type="entry name" value="THIOSULFATE SULFERTANSFERASE"/>
    <property type="match status" value="1"/>
</dbReference>
<dbReference type="EMBL" id="JAGTJJ010000004">
    <property type="protein sequence ID" value="MDC3981200.1"/>
    <property type="molecule type" value="Genomic_DNA"/>
</dbReference>
<feature type="domain" description="Rhodanese" evidence="3">
    <location>
        <begin position="17"/>
        <end position="135"/>
    </location>
</feature>
<dbReference type="PANTHER" id="PTHR11364:SF27">
    <property type="entry name" value="SULFURTRANSFERASE"/>
    <property type="match status" value="1"/>
</dbReference>
<dbReference type="Pfam" id="PF00581">
    <property type="entry name" value="Rhodanese"/>
    <property type="match status" value="2"/>
</dbReference>
<dbReference type="InterPro" id="IPR001763">
    <property type="entry name" value="Rhodanese-like_dom"/>
</dbReference>